<feature type="domain" description="Rab-GAP TBC" evidence="2">
    <location>
        <begin position="480"/>
        <end position="683"/>
    </location>
</feature>
<dbReference type="GO" id="GO:0005096">
    <property type="term" value="F:GTPase activator activity"/>
    <property type="evidence" value="ECO:0007669"/>
    <property type="project" value="TreeGrafter"/>
</dbReference>
<dbReference type="VEuPathDB" id="ToxoDB:ENH_00055090"/>
<dbReference type="OrthoDB" id="347724at2759"/>
<dbReference type="InterPro" id="IPR000195">
    <property type="entry name" value="Rab-GAP-TBC_dom"/>
</dbReference>
<protein>
    <submittedName>
        <fullName evidence="3">TBC domain-containing protein, putative</fullName>
    </submittedName>
</protein>
<evidence type="ECO:0000256" key="1">
    <source>
        <dbReference type="SAM" id="MobiDB-lite"/>
    </source>
</evidence>
<dbReference type="GeneID" id="25475652"/>
<organism evidence="3 4">
    <name type="scientific">Eimeria necatrix</name>
    <dbReference type="NCBI Taxonomy" id="51315"/>
    <lineage>
        <taxon>Eukaryota</taxon>
        <taxon>Sar</taxon>
        <taxon>Alveolata</taxon>
        <taxon>Apicomplexa</taxon>
        <taxon>Conoidasida</taxon>
        <taxon>Coccidia</taxon>
        <taxon>Eucoccidiorida</taxon>
        <taxon>Eimeriorina</taxon>
        <taxon>Eimeriidae</taxon>
        <taxon>Eimeria</taxon>
    </lineage>
</organism>
<feature type="compositionally biased region" description="Low complexity" evidence="1">
    <location>
        <begin position="203"/>
        <end position="221"/>
    </location>
</feature>
<dbReference type="Proteomes" id="UP000030754">
    <property type="component" value="Unassembled WGS sequence"/>
</dbReference>
<dbReference type="SMART" id="SM00164">
    <property type="entry name" value="TBC"/>
    <property type="match status" value="1"/>
</dbReference>
<dbReference type="RefSeq" id="XP_013439256.1">
    <property type="nucleotide sequence ID" value="XM_013583802.1"/>
</dbReference>
<feature type="region of interest" description="Disordered" evidence="1">
    <location>
        <begin position="790"/>
        <end position="810"/>
    </location>
</feature>
<feature type="compositionally biased region" description="Basic and acidic residues" evidence="1">
    <location>
        <begin position="15"/>
        <end position="27"/>
    </location>
</feature>
<feature type="compositionally biased region" description="Polar residues" evidence="1">
    <location>
        <begin position="849"/>
        <end position="873"/>
    </location>
</feature>
<feature type="region of interest" description="Disordered" evidence="1">
    <location>
        <begin position="849"/>
        <end position="895"/>
    </location>
</feature>
<dbReference type="SUPFAM" id="SSF47923">
    <property type="entry name" value="Ypt/Rab-GAP domain of gyp1p"/>
    <property type="match status" value="2"/>
</dbReference>
<dbReference type="Gene3D" id="1.10.10.750">
    <property type="entry name" value="Ypt/Rab-GAP domain of gyp1p, domain 1"/>
    <property type="match status" value="1"/>
</dbReference>
<dbReference type="PANTHER" id="PTHR47219">
    <property type="entry name" value="RAB GTPASE-ACTIVATING PROTEIN 1-LIKE"/>
    <property type="match status" value="1"/>
</dbReference>
<dbReference type="InterPro" id="IPR035969">
    <property type="entry name" value="Rab-GAP_TBC_sf"/>
</dbReference>
<gene>
    <name evidence="3" type="ORF">ENH_00055090</name>
</gene>
<dbReference type="PROSITE" id="PS50086">
    <property type="entry name" value="TBC_RABGAP"/>
    <property type="match status" value="1"/>
</dbReference>
<feature type="compositionally biased region" description="Low complexity" evidence="1">
    <location>
        <begin position="300"/>
        <end position="319"/>
    </location>
</feature>
<dbReference type="Pfam" id="PF00566">
    <property type="entry name" value="RabGAP-TBC"/>
    <property type="match status" value="1"/>
</dbReference>
<accession>U6MIS3</accession>
<reference evidence="3" key="2">
    <citation type="submission" date="2013-10" db="EMBL/GenBank/DDBJ databases">
        <authorList>
            <person name="Aslett M."/>
        </authorList>
    </citation>
    <scope>NUCLEOTIDE SEQUENCE [LARGE SCALE GENOMIC DNA]</scope>
    <source>
        <strain evidence="3">Houghton</strain>
    </source>
</reference>
<evidence type="ECO:0000313" key="4">
    <source>
        <dbReference type="Proteomes" id="UP000030754"/>
    </source>
</evidence>
<dbReference type="InterPro" id="IPR050302">
    <property type="entry name" value="Rab_GAP_TBC_domain"/>
</dbReference>
<feature type="region of interest" description="Disordered" evidence="1">
    <location>
        <begin position="285"/>
        <end position="319"/>
    </location>
</feature>
<reference evidence="3" key="1">
    <citation type="submission" date="2013-10" db="EMBL/GenBank/DDBJ databases">
        <title>Genomic analysis of the causative agents of coccidiosis in chickens.</title>
        <authorList>
            <person name="Reid A.J."/>
            <person name="Blake D."/>
            <person name="Billington K."/>
            <person name="Browne H."/>
            <person name="Dunn M."/>
            <person name="Hung S."/>
            <person name="Kawahara F."/>
            <person name="Miranda-Saavedra D."/>
            <person name="Mourier T."/>
            <person name="Nagra H."/>
            <person name="Otto T.D."/>
            <person name="Rawlings N."/>
            <person name="Sanchez A."/>
            <person name="Sanders M."/>
            <person name="Subramaniam C."/>
            <person name="Tay Y."/>
            <person name="Dear P."/>
            <person name="Doerig C."/>
            <person name="Gruber A."/>
            <person name="Parkinson J."/>
            <person name="Shirley M."/>
            <person name="Wan K.L."/>
            <person name="Berriman M."/>
            <person name="Tomley F."/>
            <person name="Pain A."/>
        </authorList>
    </citation>
    <scope>NUCLEOTIDE SEQUENCE [LARGE SCALE GENOMIC DNA]</scope>
    <source>
        <strain evidence="3">Houghton</strain>
    </source>
</reference>
<dbReference type="Gene3D" id="1.10.472.80">
    <property type="entry name" value="Ypt/Rab-GAP domain of gyp1p, domain 3"/>
    <property type="match status" value="1"/>
</dbReference>
<evidence type="ECO:0000259" key="2">
    <source>
        <dbReference type="PROSITE" id="PS50086"/>
    </source>
</evidence>
<dbReference type="Gene3D" id="1.10.8.270">
    <property type="entry name" value="putative rabgap domain of human tbc1 domain family member 14 like domains"/>
    <property type="match status" value="1"/>
</dbReference>
<evidence type="ECO:0000313" key="3">
    <source>
        <dbReference type="EMBL" id="CDJ63931.1"/>
    </source>
</evidence>
<sequence length="895" mass="97956">MAPANDRGGCADTATRSEEHASIESLKRTPLRSVMSGARDHSHSRAGLTCTDKGAEALVSPGIHRLGKVPCAPCEMQQEPFQQQQRKDSCCTLQECNISNFRALSFSGSQFLSPGAILGSAAANNENNGRGCRSSRSINTFELISTVSLRRCSSSGAAPDHVPADRQSISACKGRTPRFDDVQLGLCCSRFSVGSGLYATPTSSRETGSNSSSVSNNNCSNGRCKSSTKHAPPWPPQRNFSFSGVTTRSPWNTRICACRPSPVVTANRSSSSSSGLQTLNSEFAGMAPLTSPGQALPDPRSSQCSSSSRCSSNSQGCSNSSLWEGELGQALTRCDSDKQDGARIAEFDDPLLRLQSLRLRHQPRSPLLLLRCLSSQEADMLQQNGGDMCPLAADVPPLAGDAVSAPASESLTSAASLQIPASVESYYGFTLGAEVRSRVAAYEEKTALQRKRQAKLWEAYLANNPAFEDRGQLKKLVRQGIPDHLRGRVWASFLGADVLLDSDPDAFERLQLEELPLDVSGQIELDLPRTFPNNKRVLNTKHTTHHFRSSGGICALRRVLRGFAAARPSVGYCQGLNFLAGTLLLFQKQELALASLLQLVVSTDKNKGLQIGQYYSNGMIDLRRDLKVLELLIRQKSPRVFQVLKKTGVEVEWLAAEWFLCLFCTSCPQPTVLRIWDCLMLEGPKILFRVALGIIFYFEAQLAKMHSLEQVMGSLKAKLALLVEHNELLRLCFHKLRSFPRRRLQSLQETVAAGLVDPIQKAREQQHQQQKQQQTISQERRRRRLLSFKRNGGQQPACELEHPQAPSPQRVTWREKLSRVGRVGLKNKGSQQANVQGNSFFEGNNAAQDVRSNNSAQQAIRSQAGTAVQQRAAASSGGRPVEASRHPSRGLFASS</sequence>
<feature type="region of interest" description="Disordered" evidence="1">
    <location>
        <begin position="200"/>
        <end position="242"/>
    </location>
</feature>
<name>U6MIS3_9EIME</name>
<proteinExistence type="predicted"/>
<dbReference type="PANTHER" id="PTHR47219:SF20">
    <property type="entry name" value="TBC1 DOMAIN FAMILY MEMBER 2B"/>
    <property type="match status" value="1"/>
</dbReference>
<feature type="region of interest" description="Disordered" evidence="1">
    <location>
        <begin position="1"/>
        <end position="47"/>
    </location>
</feature>
<keyword evidence="4" id="KW-1185">Reference proteome</keyword>
<dbReference type="AlphaFoldDB" id="U6MIS3"/>
<dbReference type="GO" id="GO:0031267">
    <property type="term" value="F:small GTPase binding"/>
    <property type="evidence" value="ECO:0007669"/>
    <property type="project" value="TreeGrafter"/>
</dbReference>
<dbReference type="EMBL" id="HG722882">
    <property type="protein sequence ID" value="CDJ63931.1"/>
    <property type="molecule type" value="Genomic_DNA"/>
</dbReference>